<feature type="signal peptide" evidence="1">
    <location>
        <begin position="1"/>
        <end position="24"/>
    </location>
</feature>
<dbReference type="RefSeq" id="WP_067663663.1">
    <property type="nucleotide sequence ID" value="NZ_FQXG01000007.1"/>
</dbReference>
<dbReference type="STRING" id="299255.SAMN02745129_4015"/>
<dbReference type="InterPro" id="IPR036873">
    <property type="entry name" value="Rhodanese-like_dom_sf"/>
</dbReference>
<gene>
    <name evidence="3" type="ORF">SAMN02745129_4015</name>
</gene>
<feature type="chain" id="PRO_5009915234" evidence="1">
    <location>
        <begin position="25"/>
        <end position="116"/>
    </location>
</feature>
<name>A0A1M5YB68_9GAMM</name>
<accession>A0A1M5YB68</accession>
<dbReference type="PROSITE" id="PS50206">
    <property type="entry name" value="RHODANESE_3"/>
    <property type="match status" value="1"/>
</dbReference>
<dbReference type="CDD" id="cd00158">
    <property type="entry name" value="RHOD"/>
    <property type="match status" value="1"/>
</dbReference>
<dbReference type="InterPro" id="IPR001763">
    <property type="entry name" value="Rhodanese-like_dom"/>
</dbReference>
<evidence type="ECO:0000313" key="3">
    <source>
        <dbReference type="EMBL" id="SHI09088.1"/>
    </source>
</evidence>
<dbReference type="Gene3D" id="3.40.250.10">
    <property type="entry name" value="Rhodanese-like domain"/>
    <property type="match status" value="1"/>
</dbReference>
<sequence>MRSWVVVLSCLLALPIAASERAKAAWQALSDGAVLIDVRTPEEFADGHLAGAQNLPYDSIADTIDSLGLEPGHQVVVYCRSGRRSGIATQVLMGMGYSVTNGGGLEEMRQAQPEQP</sequence>
<proteinExistence type="predicted"/>
<dbReference type="OrthoDB" id="9814704at2"/>
<dbReference type="PANTHER" id="PTHR45431:SF3">
    <property type="entry name" value="RHODANESE-LIKE DOMAIN-CONTAINING PROTEIN 15, CHLOROPLASTIC"/>
    <property type="match status" value="1"/>
</dbReference>
<dbReference type="Pfam" id="PF00581">
    <property type="entry name" value="Rhodanese"/>
    <property type="match status" value="1"/>
</dbReference>
<dbReference type="PANTHER" id="PTHR45431">
    <property type="entry name" value="RHODANESE-LIKE DOMAIN-CONTAINING PROTEIN 15, CHLOROPLASTIC"/>
    <property type="match status" value="1"/>
</dbReference>
<dbReference type="AlphaFoldDB" id="A0A1M5YB68"/>
<reference evidence="3 4" key="1">
    <citation type="submission" date="2016-11" db="EMBL/GenBank/DDBJ databases">
        <authorList>
            <person name="Jaros S."/>
            <person name="Januszkiewicz K."/>
            <person name="Wedrychowicz H."/>
        </authorList>
    </citation>
    <scope>NUCLEOTIDE SEQUENCE [LARGE SCALE GENOMIC DNA]</scope>
    <source>
        <strain evidence="3 4">DSM 16917</strain>
    </source>
</reference>
<dbReference type="SUPFAM" id="SSF52821">
    <property type="entry name" value="Rhodanese/Cell cycle control phosphatase"/>
    <property type="match status" value="1"/>
</dbReference>
<feature type="domain" description="Rhodanese" evidence="2">
    <location>
        <begin position="29"/>
        <end position="113"/>
    </location>
</feature>
<dbReference type="InterPro" id="IPR052367">
    <property type="entry name" value="Thiosulfate_ST/Rhodanese-like"/>
</dbReference>
<keyword evidence="4" id="KW-1185">Reference proteome</keyword>
<organism evidence="3 4">
    <name type="scientific">Ferrimonas marina</name>
    <dbReference type="NCBI Taxonomy" id="299255"/>
    <lineage>
        <taxon>Bacteria</taxon>
        <taxon>Pseudomonadati</taxon>
        <taxon>Pseudomonadota</taxon>
        <taxon>Gammaproteobacteria</taxon>
        <taxon>Alteromonadales</taxon>
        <taxon>Ferrimonadaceae</taxon>
        <taxon>Ferrimonas</taxon>
    </lineage>
</organism>
<dbReference type="SMART" id="SM00450">
    <property type="entry name" value="RHOD"/>
    <property type="match status" value="1"/>
</dbReference>
<dbReference type="Proteomes" id="UP000184268">
    <property type="component" value="Unassembled WGS sequence"/>
</dbReference>
<keyword evidence="1" id="KW-0732">Signal</keyword>
<evidence type="ECO:0000313" key="4">
    <source>
        <dbReference type="Proteomes" id="UP000184268"/>
    </source>
</evidence>
<evidence type="ECO:0000256" key="1">
    <source>
        <dbReference type="SAM" id="SignalP"/>
    </source>
</evidence>
<dbReference type="EMBL" id="FQXG01000007">
    <property type="protein sequence ID" value="SHI09088.1"/>
    <property type="molecule type" value="Genomic_DNA"/>
</dbReference>
<protein>
    <submittedName>
        <fullName evidence="3">Phage shock protein E</fullName>
    </submittedName>
</protein>
<evidence type="ECO:0000259" key="2">
    <source>
        <dbReference type="PROSITE" id="PS50206"/>
    </source>
</evidence>